<protein>
    <submittedName>
        <fullName evidence="1">Uncharacterized protein</fullName>
    </submittedName>
</protein>
<dbReference type="Proteomes" id="UP000752696">
    <property type="component" value="Unassembled WGS sequence"/>
</dbReference>
<evidence type="ECO:0000313" key="2">
    <source>
        <dbReference type="Proteomes" id="UP000752696"/>
    </source>
</evidence>
<evidence type="ECO:0000313" key="1">
    <source>
        <dbReference type="EMBL" id="CAD1470462.1"/>
    </source>
</evidence>
<organism evidence="1 2">
    <name type="scientific">Heterotrigona itama</name>
    <dbReference type="NCBI Taxonomy" id="395501"/>
    <lineage>
        <taxon>Eukaryota</taxon>
        <taxon>Metazoa</taxon>
        <taxon>Ecdysozoa</taxon>
        <taxon>Arthropoda</taxon>
        <taxon>Hexapoda</taxon>
        <taxon>Insecta</taxon>
        <taxon>Pterygota</taxon>
        <taxon>Neoptera</taxon>
        <taxon>Endopterygota</taxon>
        <taxon>Hymenoptera</taxon>
        <taxon>Apocrita</taxon>
        <taxon>Aculeata</taxon>
        <taxon>Apoidea</taxon>
        <taxon>Anthophila</taxon>
        <taxon>Apidae</taxon>
        <taxon>Heterotrigona</taxon>
    </lineage>
</organism>
<reference evidence="1" key="1">
    <citation type="submission" date="2020-07" db="EMBL/GenBank/DDBJ databases">
        <authorList>
            <person name="Nazaruddin N."/>
        </authorList>
    </citation>
    <scope>NUCLEOTIDE SEQUENCE</scope>
</reference>
<comment type="caution">
    <text evidence="1">The sequence shown here is derived from an EMBL/GenBank/DDBJ whole genome shotgun (WGS) entry which is preliminary data.</text>
</comment>
<dbReference type="AlphaFoldDB" id="A0A6V7H080"/>
<gene>
    <name evidence="1" type="ORF">MHI_LOCUS187245</name>
</gene>
<dbReference type="EMBL" id="CAJDYZ010003779">
    <property type="protein sequence ID" value="CAD1470462.1"/>
    <property type="molecule type" value="Genomic_DNA"/>
</dbReference>
<name>A0A6V7H080_9HYME</name>
<proteinExistence type="predicted"/>
<sequence>MTVLKVERPQREHQFSRHDVQGLATNALQPDNIHSPQNGTRTYITIIDDLANNLINAQPPYTWRSSSNERNTVTAAPMEN</sequence>
<keyword evidence="2" id="KW-1185">Reference proteome</keyword>
<accession>A0A6V7H080</accession>